<dbReference type="InterPro" id="IPR019595">
    <property type="entry name" value="DUF2470"/>
</dbReference>
<dbReference type="STRING" id="673521.SAMN05660991_01972"/>
<dbReference type="Gene3D" id="3.20.180.10">
    <property type="entry name" value="PNP-oxidase-like"/>
    <property type="match status" value="1"/>
</dbReference>
<dbReference type="OrthoDB" id="9814826at2"/>
<dbReference type="RefSeq" id="WP_091942588.1">
    <property type="nucleotide sequence ID" value="NZ_FOEE01000005.1"/>
</dbReference>
<dbReference type="Pfam" id="PF10615">
    <property type="entry name" value="DUF2470"/>
    <property type="match status" value="1"/>
</dbReference>
<feature type="domain" description="FAD-binding FR-type" evidence="1">
    <location>
        <begin position="127"/>
        <end position="247"/>
    </location>
</feature>
<reference evidence="3" key="1">
    <citation type="submission" date="2016-10" db="EMBL/GenBank/DDBJ databases">
        <authorList>
            <person name="Varghese N."/>
            <person name="Submissions S."/>
        </authorList>
    </citation>
    <scope>NUCLEOTIDE SEQUENCE [LARGE SCALE GENOMIC DNA]</scope>
    <source>
        <strain evidence="3">DSM 45413</strain>
    </source>
</reference>
<dbReference type="Pfam" id="PF04954">
    <property type="entry name" value="SIP"/>
    <property type="match status" value="1"/>
</dbReference>
<dbReference type="CDD" id="cd06193">
    <property type="entry name" value="siderophore_interacting"/>
    <property type="match status" value="1"/>
</dbReference>
<dbReference type="PROSITE" id="PS51384">
    <property type="entry name" value="FAD_FR"/>
    <property type="match status" value="1"/>
</dbReference>
<keyword evidence="3" id="KW-1185">Reference proteome</keyword>
<dbReference type="GO" id="GO:0016491">
    <property type="term" value="F:oxidoreductase activity"/>
    <property type="evidence" value="ECO:0007669"/>
    <property type="project" value="InterPro"/>
</dbReference>
<evidence type="ECO:0000259" key="1">
    <source>
        <dbReference type="PROSITE" id="PS51384"/>
    </source>
</evidence>
<dbReference type="InterPro" id="IPR037119">
    <property type="entry name" value="Haem_oxidase_HugZ-like_sf"/>
</dbReference>
<dbReference type="Pfam" id="PF08021">
    <property type="entry name" value="FAD_binding_9"/>
    <property type="match status" value="1"/>
</dbReference>
<dbReference type="Gene3D" id="3.40.50.80">
    <property type="entry name" value="Nucleotide-binding domain of ferredoxin-NADP reductase (FNR) module"/>
    <property type="match status" value="1"/>
</dbReference>
<evidence type="ECO:0000313" key="2">
    <source>
        <dbReference type="EMBL" id="SEO84425.1"/>
    </source>
</evidence>
<dbReference type="InterPro" id="IPR007037">
    <property type="entry name" value="SIP_rossman_dom"/>
</dbReference>
<dbReference type="PANTHER" id="PTHR30157:SF0">
    <property type="entry name" value="NADPH-DEPENDENT FERRIC-CHELATE REDUCTASE"/>
    <property type="match status" value="1"/>
</dbReference>
<evidence type="ECO:0000313" key="3">
    <source>
        <dbReference type="Proteomes" id="UP000198960"/>
    </source>
</evidence>
<dbReference type="InterPro" id="IPR013113">
    <property type="entry name" value="SIP_FAD-bd"/>
</dbReference>
<organism evidence="2 3">
    <name type="scientific">Trujillonella endophytica</name>
    <dbReference type="NCBI Taxonomy" id="673521"/>
    <lineage>
        <taxon>Bacteria</taxon>
        <taxon>Bacillati</taxon>
        <taxon>Actinomycetota</taxon>
        <taxon>Actinomycetes</taxon>
        <taxon>Geodermatophilales</taxon>
        <taxon>Geodermatophilaceae</taxon>
        <taxon>Trujillonella</taxon>
    </lineage>
</organism>
<dbReference type="PANTHER" id="PTHR30157">
    <property type="entry name" value="FERRIC REDUCTASE, NADPH-DEPENDENT"/>
    <property type="match status" value="1"/>
</dbReference>
<name>A0A1H8T0T6_9ACTN</name>
<dbReference type="Proteomes" id="UP000198960">
    <property type="component" value="Unassembled WGS sequence"/>
</dbReference>
<accession>A0A1H8T0T6</accession>
<gene>
    <name evidence="2" type="ORF">SAMN05660991_01972</name>
</gene>
<dbReference type="AlphaFoldDB" id="A0A1H8T0T6"/>
<dbReference type="EMBL" id="FOEE01000005">
    <property type="protein sequence ID" value="SEO84425.1"/>
    <property type="molecule type" value="Genomic_DNA"/>
</dbReference>
<dbReference type="InterPro" id="IPR017927">
    <property type="entry name" value="FAD-bd_FR_type"/>
</dbReference>
<dbReference type="Gene3D" id="2.40.30.10">
    <property type="entry name" value="Translation factors"/>
    <property type="match status" value="1"/>
</dbReference>
<protein>
    <submittedName>
        <fullName evidence="2">NADPH-dependent ferric siderophore reductase, contains FAD-binding and SIP domains</fullName>
    </submittedName>
</protein>
<dbReference type="InterPro" id="IPR039374">
    <property type="entry name" value="SIP_fam"/>
</dbReference>
<dbReference type="InterPro" id="IPR039261">
    <property type="entry name" value="FNR_nucleotide-bd"/>
</dbReference>
<proteinExistence type="predicted"/>
<sequence length="376" mass="38990">MTGTTAAVLPAVDFDLPADEAAELAEGLDHIGDEHPDTVLLVARALGAEPDARSVDILGVGPDGLRLAVGTTDGSQRPVQIPFRTPVRTSLEIYGALMGLVAAARGVVGTGEPLTSIEAEFLEDQTMTTVAATVSACRLLAPNLLEITLAGLAPLPLRGGDEYVVLMPDPPAEVLRPGFSVQDLAGIPLEAAPRAAYTMRARRPASGEGDVWLVLHGDEGAVSSRLAAAGPGTPIAVWGTRRSYDPPAGVRTHLLVCDETALGAVAAVLDGLAPDARAVVVAETADAGGRPDLPVRPGVEVRWVDRSGAAPGTTPALLDGVRAALAESPLLADRDGVFVFGAGEAARMRELRTSLRQETGLARDRVRLTGYWNAAR</sequence>